<proteinExistence type="predicted"/>
<dbReference type="InterPro" id="IPR013324">
    <property type="entry name" value="RNA_pol_sigma_r3/r4-like"/>
</dbReference>
<dbReference type="InterPro" id="IPR013325">
    <property type="entry name" value="RNA_pol_sigma_r2"/>
</dbReference>
<evidence type="ECO:0000259" key="5">
    <source>
        <dbReference type="Pfam" id="PF04542"/>
    </source>
</evidence>
<dbReference type="Pfam" id="PF04542">
    <property type="entry name" value="Sigma70_r2"/>
    <property type="match status" value="1"/>
</dbReference>
<gene>
    <name evidence="7" type="ORF">UW32_C0003G0082</name>
</gene>
<keyword evidence="2" id="KW-0731">Sigma factor</keyword>
<evidence type="ECO:0000313" key="7">
    <source>
        <dbReference type="EMBL" id="KKT42979.1"/>
    </source>
</evidence>
<protein>
    <submittedName>
        <fullName evidence="7">RNA polymerase sigma factor</fullName>
    </submittedName>
</protein>
<dbReference type="Gene3D" id="1.20.140.160">
    <property type="match status" value="1"/>
</dbReference>
<accession>A0A0G1K551</accession>
<keyword evidence="1" id="KW-0805">Transcription regulation</keyword>
<keyword evidence="3" id="KW-0238">DNA-binding</keyword>
<evidence type="ECO:0000256" key="3">
    <source>
        <dbReference type="ARBA" id="ARBA00023125"/>
    </source>
</evidence>
<feature type="domain" description="RNA polymerase sigma-70 region 2" evidence="5">
    <location>
        <begin position="80"/>
        <end position="145"/>
    </location>
</feature>
<organism evidence="7 8">
    <name type="scientific">Candidatus Wolfebacteria bacterium GW2011_GWE2_44_13</name>
    <dbReference type="NCBI Taxonomy" id="1619017"/>
    <lineage>
        <taxon>Bacteria</taxon>
        <taxon>Candidatus Wolfeibacteriota</taxon>
    </lineage>
</organism>
<dbReference type="NCBIfam" id="TIGR02937">
    <property type="entry name" value="sigma70-ECF"/>
    <property type="match status" value="1"/>
</dbReference>
<dbReference type="AlphaFoldDB" id="A0A0G1K551"/>
<name>A0A0G1K551_9BACT</name>
<dbReference type="InterPro" id="IPR036388">
    <property type="entry name" value="WH-like_DNA-bd_sf"/>
</dbReference>
<dbReference type="GO" id="GO:0016987">
    <property type="term" value="F:sigma factor activity"/>
    <property type="evidence" value="ECO:0007669"/>
    <property type="project" value="UniProtKB-KW"/>
</dbReference>
<dbReference type="InterPro" id="IPR007627">
    <property type="entry name" value="RNA_pol_sigma70_r2"/>
</dbReference>
<dbReference type="GO" id="GO:0006352">
    <property type="term" value="P:DNA-templated transcription initiation"/>
    <property type="evidence" value="ECO:0007669"/>
    <property type="project" value="InterPro"/>
</dbReference>
<comment type="caution">
    <text evidence="7">The sequence shown here is derived from an EMBL/GenBank/DDBJ whole genome shotgun (WGS) entry which is preliminary data.</text>
</comment>
<evidence type="ECO:0000259" key="6">
    <source>
        <dbReference type="Pfam" id="PF04545"/>
    </source>
</evidence>
<sequence>MYEDDGSQDVVVTYTQHPAGGDEDDMGQAVYGKKGWKQEISLNALLMRDIGKFPILERAVQERLLAQYEKTGDERILNKLIETNLRFVVKIAWRYANRYGVPFLDAFSEGSLGLRKGIMKYNPTFGCTLLTYAAHWIEQYIERFIINKRDVVRMTAHAHEVLGKYRTASLRLIHQKKVGSTEEEICKEAGLSSAQRKYLQYRVMPSVSIDTFGLDKDGDDTEMPIPDERPLQDETLGDDDLREKILGTINSFKLRDRWVIVLRFGLNDDPLPTETIAQLMKVTHEEVQILELEALRLLHAPAAVLESAANRGGWIRKKATSELPPQQRFVIQAMYGVVYGEWTLDDIGQALGGLTRERVRQIQNKVLRILKKRIVLNGEGEVEIINPNKGREVE</sequence>
<keyword evidence="4" id="KW-0804">Transcription</keyword>
<dbReference type="GO" id="GO:0003677">
    <property type="term" value="F:DNA binding"/>
    <property type="evidence" value="ECO:0007669"/>
    <property type="project" value="UniProtKB-KW"/>
</dbReference>
<dbReference type="SUPFAM" id="SSF88659">
    <property type="entry name" value="Sigma3 and sigma4 domains of RNA polymerase sigma factors"/>
    <property type="match status" value="2"/>
</dbReference>
<dbReference type="InterPro" id="IPR014284">
    <property type="entry name" value="RNA_pol_sigma-70_dom"/>
</dbReference>
<evidence type="ECO:0000313" key="8">
    <source>
        <dbReference type="Proteomes" id="UP000034051"/>
    </source>
</evidence>
<dbReference type="InterPro" id="IPR007630">
    <property type="entry name" value="RNA_pol_sigma70_r4"/>
</dbReference>
<evidence type="ECO:0000256" key="4">
    <source>
        <dbReference type="ARBA" id="ARBA00023163"/>
    </source>
</evidence>
<dbReference type="SUPFAM" id="SSF88946">
    <property type="entry name" value="Sigma2 domain of RNA polymerase sigma factors"/>
    <property type="match status" value="1"/>
</dbReference>
<evidence type="ECO:0000256" key="1">
    <source>
        <dbReference type="ARBA" id="ARBA00023015"/>
    </source>
</evidence>
<dbReference type="Gene3D" id="1.10.10.10">
    <property type="entry name" value="Winged helix-like DNA-binding domain superfamily/Winged helix DNA-binding domain"/>
    <property type="match status" value="1"/>
</dbReference>
<reference evidence="7 8" key="1">
    <citation type="journal article" date="2015" name="Nature">
        <title>rRNA introns, odd ribosomes, and small enigmatic genomes across a large radiation of phyla.</title>
        <authorList>
            <person name="Brown C.T."/>
            <person name="Hug L.A."/>
            <person name="Thomas B.C."/>
            <person name="Sharon I."/>
            <person name="Castelle C.J."/>
            <person name="Singh A."/>
            <person name="Wilkins M.J."/>
            <person name="Williams K.H."/>
            <person name="Banfield J.F."/>
        </authorList>
    </citation>
    <scope>NUCLEOTIDE SEQUENCE [LARGE SCALE GENOMIC DNA]</scope>
</reference>
<dbReference type="PRINTS" id="PR00046">
    <property type="entry name" value="SIGMA70FCT"/>
</dbReference>
<evidence type="ECO:0000256" key="2">
    <source>
        <dbReference type="ARBA" id="ARBA00023082"/>
    </source>
</evidence>
<dbReference type="Gene3D" id="1.20.120.1810">
    <property type="match status" value="1"/>
</dbReference>
<dbReference type="PANTHER" id="PTHR30603:SF47">
    <property type="entry name" value="RNA POLYMERASE SIGMA FACTOR SIGD, CHLOROPLASTIC"/>
    <property type="match status" value="1"/>
</dbReference>
<dbReference type="Proteomes" id="UP000034051">
    <property type="component" value="Unassembled WGS sequence"/>
</dbReference>
<dbReference type="Pfam" id="PF04545">
    <property type="entry name" value="Sigma70_r4"/>
    <property type="match status" value="1"/>
</dbReference>
<dbReference type="InterPro" id="IPR000943">
    <property type="entry name" value="RNA_pol_sigma70"/>
</dbReference>
<dbReference type="InterPro" id="IPR050239">
    <property type="entry name" value="Sigma-70_RNA_pol_init_factors"/>
</dbReference>
<feature type="domain" description="RNA polymerase sigma-70 region 4" evidence="6">
    <location>
        <begin position="321"/>
        <end position="372"/>
    </location>
</feature>
<dbReference type="PANTHER" id="PTHR30603">
    <property type="entry name" value="RNA POLYMERASE SIGMA FACTOR RPO"/>
    <property type="match status" value="1"/>
</dbReference>
<dbReference type="EMBL" id="LCHW01000003">
    <property type="protein sequence ID" value="KKT42979.1"/>
    <property type="molecule type" value="Genomic_DNA"/>
</dbReference>